<evidence type="ECO:0000259" key="3">
    <source>
        <dbReference type="Pfam" id="PF00501"/>
    </source>
</evidence>
<keyword evidence="2" id="KW-0436">Ligase</keyword>
<dbReference type="Pfam" id="PF13193">
    <property type="entry name" value="AMP-binding_C"/>
    <property type="match status" value="1"/>
</dbReference>
<dbReference type="InterPro" id="IPR045851">
    <property type="entry name" value="AMP-bd_C_sf"/>
</dbReference>
<dbReference type="RefSeq" id="WP_010021137.1">
    <property type="nucleotide sequence ID" value="NZ_PUFN01000022.1"/>
</dbReference>
<protein>
    <recommendedName>
        <fullName evidence="7">Acyl-CoA synthetase</fullName>
    </recommendedName>
</protein>
<dbReference type="InterPro" id="IPR000873">
    <property type="entry name" value="AMP-dep_synth/lig_dom"/>
</dbReference>
<dbReference type="InterPro" id="IPR020845">
    <property type="entry name" value="AMP-binding_CS"/>
</dbReference>
<dbReference type="InterPro" id="IPR025110">
    <property type="entry name" value="AMP-bd_C"/>
</dbReference>
<evidence type="ECO:0000256" key="2">
    <source>
        <dbReference type="ARBA" id="ARBA00022598"/>
    </source>
</evidence>
<dbReference type="STRING" id="1612.ABB44_05310"/>
<organism evidence="5 6">
    <name type="scientific">Companilactobacillus farciminis</name>
    <dbReference type="NCBI Taxonomy" id="1612"/>
    <lineage>
        <taxon>Bacteria</taxon>
        <taxon>Bacillati</taxon>
        <taxon>Bacillota</taxon>
        <taxon>Bacilli</taxon>
        <taxon>Lactobacillales</taxon>
        <taxon>Lactobacillaceae</taxon>
        <taxon>Companilactobacillus</taxon>
    </lineage>
</organism>
<evidence type="ECO:0008006" key="7">
    <source>
        <dbReference type="Google" id="ProtNLM"/>
    </source>
</evidence>
<evidence type="ECO:0000313" key="5">
    <source>
        <dbReference type="EMBL" id="TDG71304.1"/>
    </source>
</evidence>
<gene>
    <name evidence="5" type="ORF">C5L30_000810</name>
</gene>
<dbReference type="InterPro" id="IPR042099">
    <property type="entry name" value="ANL_N_sf"/>
</dbReference>
<evidence type="ECO:0000256" key="1">
    <source>
        <dbReference type="ARBA" id="ARBA00006432"/>
    </source>
</evidence>
<dbReference type="GO" id="GO:0031956">
    <property type="term" value="F:medium-chain fatty acid-CoA ligase activity"/>
    <property type="evidence" value="ECO:0007669"/>
    <property type="project" value="TreeGrafter"/>
</dbReference>
<dbReference type="Proteomes" id="UP000295257">
    <property type="component" value="Unassembled WGS sequence"/>
</dbReference>
<dbReference type="SUPFAM" id="SSF56801">
    <property type="entry name" value="Acetyl-CoA synthetase-like"/>
    <property type="match status" value="1"/>
</dbReference>
<evidence type="ECO:0000259" key="4">
    <source>
        <dbReference type="Pfam" id="PF13193"/>
    </source>
</evidence>
<dbReference type="PANTHER" id="PTHR43201:SF5">
    <property type="entry name" value="MEDIUM-CHAIN ACYL-COA LIGASE ACSF2, MITOCHONDRIAL"/>
    <property type="match status" value="1"/>
</dbReference>
<keyword evidence="6" id="KW-1185">Reference proteome</keyword>
<comment type="similarity">
    <text evidence="1">Belongs to the ATP-dependent AMP-binding enzyme family.</text>
</comment>
<dbReference type="Gene3D" id="3.30.300.30">
    <property type="match status" value="1"/>
</dbReference>
<dbReference type="OrthoDB" id="9762242at2"/>
<proteinExistence type="inferred from homology"/>
<dbReference type="EMBL" id="PUFN01000022">
    <property type="protein sequence ID" value="TDG71304.1"/>
    <property type="molecule type" value="Genomic_DNA"/>
</dbReference>
<dbReference type="Pfam" id="PF00501">
    <property type="entry name" value="AMP-binding"/>
    <property type="match status" value="1"/>
</dbReference>
<name>A0A4R5ND50_9LACO</name>
<dbReference type="PANTHER" id="PTHR43201">
    <property type="entry name" value="ACYL-COA SYNTHETASE"/>
    <property type="match status" value="1"/>
</dbReference>
<reference evidence="5 6" key="1">
    <citation type="journal article" date="2019" name="Appl. Microbiol. Biotechnol.">
        <title>Uncovering carbohydrate metabolism through a genotype-phenotype association study of 56 lactic acid bacteria genomes.</title>
        <authorList>
            <person name="Buron-Moles G."/>
            <person name="Chailyan A."/>
            <person name="Dolejs I."/>
            <person name="Forster J."/>
            <person name="Miks M.H."/>
        </authorList>
    </citation>
    <scope>NUCLEOTIDE SEQUENCE [LARGE SCALE GENOMIC DNA]</scope>
    <source>
        <strain evidence="5 6">ATCC 29644</strain>
    </source>
</reference>
<dbReference type="GO" id="GO:0006631">
    <property type="term" value="P:fatty acid metabolic process"/>
    <property type="evidence" value="ECO:0007669"/>
    <property type="project" value="TreeGrafter"/>
</dbReference>
<accession>A0A4R5ND50</accession>
<comment type="caution">
    <text evidence="5">The sequence shown here is derived from an EMBL/GenBank/DDBJ whole genome shotgun (WGS) entry which is preliminary data.</text>
</comment>
<feature type="domain" description="AMP-dependent synthetase/ligase" evidence="3">
    <location>
        <begin position="10"/>
        <end position="362"/>
    </location>
</feature>
<sequence length="505" mass="56708">MSEITNQLNKQLRNNMNQEMIKDEKRNRWYQGFELADDIRMLREEFLDLHIGFGDVVLVCLPNTAAYPLITQALWEVGAVMHPVAATTPEKELQQELKEHDYVASIVGQTLVDAALDDRVAIVSALHLQTYSLLHIIRDRSLMGHDAKIPDEDDLALIMNTSGTTGKPKRVGLTHRILLNGVKHDIESHKMTSEDTSLLVMPMFHINAQAVVILATRLSGGKLVIAEKFSASKFWNQVRENNVTWVSVVPTIVNILLINQKANENYSDDIRLRFVRCSSFALPLDKLTTFQTRFHTRILEGYGMTETASQCTINPFDAPKVGSAGKPFETDLGIMIDDQITKRPQQIGEIVVRGDHVISDYLDPHPESFKNGWFLTGDLGYLDEDGYLFVKGRKKDIINHGGEKVAPAQVENVLSQLNFVKEVSVIGTPDTLYGEAVTAVVISDGEQDEELERQKIMAHAKATLANYEQPTRIFFVNDYPRNATGKVIRLKLRQQVMSTLVRSAG</sequence>
<dbReference type="Gene3D" id="3.40.50.12780">
    <property type="entry name" value="N-terminal domain of ligase-like"/>
    <property type="match status" value="1"/>
</dbReference>
<dbReference type="PROSITE" id="PS00455">
    <property type="entry name" value="AMP_BINDING"/>
    <property type="match status" value="1"/>
</dbReference>
<evidence type="ECO:0000313" key="6">
    <source>
        <dbReference type="Proteomes" id="UP000295257"/>
    </source>
</evidence>
<dbReference type="AlphaFoldDB" id="A0A4R5ND50"/>
<feature type="domain" description="AMP-binding enzyme C-terminal" evidence="4">
    <location>
        <begin position="409"/>
        <end position="486"/>
    </location>
</feature>